<dbReference type="Proteomes" id="UP000801492">
    <property type="component" value="Unassembled WGS sequence"/>
</dbReference>
<evidence type="ECO:0000256" key="1">
    <source>
        <dbReference type="SAM" id="MobiDB-lite"/>
    </source>
</evidence>
<dbReference type="AlphaFoldDB" id="A0A8K0C4W5"/>
<gene>
    <name evidence="2" type="ORF">ILUMI_27128</name>
</gene>
<feature type="region of interest" description="Disordered" evidence="1">
    <location>
        <begin position="49"/>
        <end position="68"/>
    </location>
</feature>
<name>A0A8K0C4W5_IGNLU</name>
<comment type="caution">
    <text evidence="2">The sequence shown here is derived from an EMBL/GenBank/DDBJ whole genome shotgun (WGS) entry which is preliminary data.</text>
</comment>
<accession>A0A8K0C4W5</accession>
<dbReference type="EMBL" id="VTPC01091236">
    <property type="protein sequence ID" value="KAF2879034.1"/>
    <property type="molecule type" value="Genomic_DNA"/>
</dbReference>
<keyword evidence="3" id="KW-1185">Reference proteome</keyword>
<evidence type="ECO:0000313" key="2">
    <source>
        <dbReference type="EMBL" id="KAF2879034.1"/>
    </source>
</evidence>
<evidence type="ECO:0000313" key="3">
    <source>
        <dbReference type="Proteomes" id="UP000801492"/>
    </source>
</evidence>
<reference evidence="2" key="1">
    <citation type="submission" date="2019-08" db="EMBL/GenBank/DDBJ databases">
        <title>The genome of the North American firefly Photinus pyralis.</title>
        <authorList>
            <consortium name="Photinus pyralis genome working group"/>
            <person name="Fallon T.R."/>
            <person name="Sander Lower S.E."/>
            <person name="Weng J.-K."/>
        </authorList>
    </citation>
    <scope>NUCLEOTIDE SEQUENCE</scope>
    <source>
        <strain evidence="2">TRF0915ILg1</strain>
        <tissue evidence="2">Whole body</tissue>
    </source>
</reference>
<protein>
    <submittedName>
        <fullName evidence="2">Uncharacterized protein</fullName>
    </submittedName>
</protein>
<sequence length="140" mass="16219">MEKNLHGASRAFKQKLKKDKEKAHLELLKKIQKLDQLFCVKNKVIEADLGEGKGESSDHSRLRLLSESKLTTDDNSEVNLKDSDTWRPLNDEAVDYAIRNMPKHVTDIKDCDFSVSKRVYNDHPNMQTNIYFLPSKEMQN</sequence>
<organism evidence="2 3">
    <name type="scientific">Ignelater luminosus</name>
    <name type="common">Cucubano</name>
    <name type="synonym">Pyrophorus luminosus</name>
    <dbReference type="NCBI Taxonomy" id="2038154"/>
    <lineage>
        <taxon>Eukaryota</taxon>
        <taxon>Metazoa</taxon>
        <taxon>Ecdysozoa</taxon>
        <taxon>Arthropoda</taxon>
        <taxon>Hexapoda</taxon>
        <taxon>Insecta</taxon>
        <taxon>Pterygota</taxon>
        <taxon>Neoptera</taxon>
        <taxon>Endopterygota</taxon>
        <taxon>Coleoptera</taxon>
        <taxon>Polyphaga</taxon>
        <taxon>Elateriformia</taxon>
        <taxon>Elateroidea</taxon>
        <taxon>Elateridae</taxon>
        <taxon>Agrypninae</taxon>
        <taxon>Pyrophorini</taxon>
        <taxon>Ignelater</taxon>
    </lineage>
</organism>
<proteinExistence type="predicted"/>